<name>A0AA49GPW6_9BACT</name>
<sequence length="199" mass="21899">MKNIYIIGMLLTLAVFTSCRDEDVIRQPDWVTPVIPMAIEPDGSGAKVAVDDPFILTDLDNSVYDFILALEDFDGAEDGHRFFKGRQGPTSTLVDFTLLIDYSGNTGDPVVFSEYMPEDFPVTINITPQDAVSYFEGLTVEDLADGDVFELTYEYHIDANSTGEIRAIGTPSSDYCGGFSDQGEFCTLTIEVVETLEEG</sequence>
<dbReference type="PROSITE" id="PS51257">
    <property type="entry name" value="PROKAR_LIPOPROTEIN"/>
    <property type="match status" value="1"/>
</dbReference>
<dbReference type="EMBL" id="CP120682">
    <property type="protein sequence ID" value="WKN38293.1"/>
    <property type="molecule type" value="Genomic_DNA"/>
</dbReference>
<protein>
    <submittedName>
        <fullName evidence="1">Uncharacterized protein</fullName>
    </submittedName>
</protein>
<reference evidence="1" key="2">
    <citation type="journal article" date="2024" name="Antonie Van Leeuwenhoek">
        <title>Roseihalotalea indica gen. nov., sp. nov., a halophilic Bacteroidetes from mesopelagic Southwest Indian Ocean with higher carbohydrate metabolic potential.</title>
        <authorList>
            <person name="Chen B."/>
            <person name="Zhang M."/>
            <person name="Lin D."/>
            <person name="Ye J."/>
            <person name="Tang K."/>
        </authorList>
    </citation>
    <scope>NUCLEOTIDE SEQUENCE</scope>
    <source>
        <strain evidence="1">TK19036</strain>
    </source>
</reference>
<evidence type="ECO:0000313" key="1">
    <source>
        <dbReference type="EMBL" id="WKN38293.1"/>
    </source>
</evidence>
<reference evidence="1" key="1">
    <citation type="journal article" date="2023" name="Comput. Struct. Biotechnol. J.">
        <title>Discovery of a novel marine Bacteroidetes with a rich repertoire of carbohydrate-active enzymes.</title>
        <authorList>
            <person name="Chen B."/>
            <person name="Liu G."/>
            <person name="Chen Q."/>
            <person name="Wang H."/>
            <person name="Liu L."/>
            <person name="Tang K."/>
        </authorList>
    </citation>
    <scope>NUCLEOTIDE SEQUENCE</scope>
    <source>
        <strain evidence="1">TK19036</strain>
    </source>
</reference>
<dbReference type="AlphaFoldDB" id="A0AA49GPW6"/>
<organism evidence="1">
    <name type="scientific">Roseihalotalea indica</name>
    <dbReference type="NCBI Taxonomy" id="2867963"/>
    <lineage>
        <taxon>Bacteria</taxon>
        <taxon>Pseudomonadati</taxon>
        <taxon>Bacteroidota</taxon>
        <taxon>Cytophagia</taxon>
        <taxon>Cytophagales</taxon>
        <taxon>Catalimonadaceae</taxon>
        <taxon>Roseihalotalea</taxon>
    </lineage>
</organism>
<proteinExistence type="predicted"/>
<accession>A0AA49GPW6</accession>
<gene>
    <name evidence="1" type="ORF">K4G66_06205</name>
</gene>